<dbReference type="SMART" id="SM00388">
    <property type="entry name" value="HisKA"/>
    <property type="match status" value="1"/>
</dbReference>
<dbReference type="InterPro" id="IPR036890">
    <property type="entry name" value="HATPase_C_sf"/>
</dbReference>
<dbReference type="InterPro" id="IPR003594">
    <property type="entry name" value="HATPase_dom"/>
</dbReference>
<evidence type="ECO:0000256" key="2">
    <source>
        <dbReference type="ARBA" id="ARBA00004651"/>
    </source>
</evidence>
<dbReference type="SUPFAM" id="SSF47384">
    <property type="entry name" value="Homodimeric domain of signal transducing histidine kinase"/>
    <property type="match status" value="1"/>
</dbReference>
<dbReference type="InterPro" id="IPR003660">
    <property type="entry name" value="HAMP_dom"/>
</dbReference>
<dbReference type="Gene3D" id="1.10.287.130">
    <property type="match status" value="1"/>
</dbReference>
<dbReference type="PRINTS" id="PR00344">
    <property type="entry name" value="BCTRLSENSOR"/>
</dbReference>
<evidence type="ECO:0000256" key="11">
    <source>
        <dbReference type="ARBA" id="ARBA00023136"/>
    </source>
</evidence>
<dbReference type="EMBL" id="WMET01000001">
    <property type="protein sequence ID" value="MYL18908.1"/>
    <property type="molecule type" value="Genomic_DNA"/>
</dbReference>
<dbReference type="InterPro" id="IPR036097">
    <property type="entry name" value="HisK_dim/P_sf"/>
</dbReference>
<dbReference type="GO" id="GO:0005524">
    <property type="term" value="F:ATP binding"/>
    <property type="evidence" value="ECO:0007669"/>
    <property type="project" value="UniProtKB-KW"/>
</dbReference>
<feature type="domain" description="Histidine kinase" evidence="13">
    <location>
        <begin position="268"/>
        <end position="481"/>
    </location>
</feature>
<dbReference type="PANTHER" id="PTHR44936">
    <property type="entry name" value="SENSOR PROTEIN CREC"/>
    <property type="match status" value="1"/>
</dbReference>
<organism evidence="15 16">
    <name type="scientific">Halobacillus litoralis</name>
    <dbReference type="NCBI Taxonomy" id="45668"/>
    <lineage>
        <taxon>Bacteria</taxon>
        <taxon>Bacillati</taxon>
        <taxon>Bacillota</taxon>
        <taxon>Bacilli</taxon>
        <taxon>Bacillales</taxon>
        <taxon>Bacillaceae</taxon>
        <taxon>Halobacillus</taxon>
    </lineage>
</organism>
<dbReference type="SUPFAM" id="SSF158472">
    <property type="entry name" value="HAMP domain-like"/>
    <property type="match status" value="1"/>
</dbReference>
<dbReference type="Gene3D" id="3.30.565.10">
    <property type="entry name" value="Histidine kinase-like ATPase, C-terminal domain"/>
    <property type="match status" value="1"/>
</dbReference>
<evidence type="ECO:0000256" key="6">
    <source>
        <dbReference type="ARBA" id="ARBA00022679"/>
    </source>
</evidence>
<evidence type="ECO:0000256" key="8">
    <source>
        <dbReference type="ARBA" id="ARBA00022777"/>
    </source>
</evidence>
<name>A0A845DNW2_9BACI</name>
<proteinExistence type="predicted"/>
<keyword evidence="12" id="KW-1133">Transmembrane helix</keyword>
<keyword evidence="8" id="KW-0418">Kinase</keyword>
<dbReference type="AlphaFoldDB" id="A0A845DNW2"/>
<gene>
    <name evidence="15" type="ORF">GLW04_03340</name>
</gene>
<evidence type="ECO:0000313" key="15">
    <source>
        <dbReference type="EMBL" id="MYL18908.1"/>
    </source>
</evidence>
<accession>A0A845DNW2</accession>
<dbReference type="SUPFAM" id="SSF55874">
    <property type="entry name" value="ATPase domain of HSP90 chaperone/DNA topoisomerase II/histidine kinase"/>
    <property type="match status" value="1"/>
</dbReference>
<keyword evidence="9" id="KW-0067">ATP-binding</keyword>
<dbReference type="GO" id="GO:0005886">
    <property type="term" value="C:plasma membrane"/>
    <property type="evidence" value="ECO:0007669"/>
    <property type="project" value="UniProtKB-SubCell"/>
</dbReference>
<dbReference type="CDD" id="cd06225">
    <property type="entry name" value="HAMP"/>
    <property type="match status" value="1"/>
</dbReference>
<feature type="transmembrane region" description="Helical" evidence="12">
    <location>
        <begin position="184"/>
        <end position="205"/>
    </location>
</feature>
<dbReference type="CDD" id="cd00082">
    <property type="entry name" value="HisKA"/>
    <property type="match status" value="1"/>
</dbReference>
<keyword evidence="11 12" id="KW-0472">Membrane</keyword>
<keyword evidence="6" id="KW-0808">Transferase</keyword>
<dbReference type="GO" id="GO:0000155">
    <property type="term" value="F:phosphorelay sensor kinase activity"/>
    <property type="evidence" value="ECO:0007669"/>
    <property type="project" value="InterPro"/>
</dbReference>
<dbReference type="PROSITE" id="PS50885">
    <property type="entry name" value="HAMP"/>
    <property type="match status" value="1"/>
</dbReference>
<evidence type="ECO:0000259" key="14">
    <source>
        <dbReference type="PROSITE" id="PS50885"/>
    </source>
</evidence>
<keyword evidence="10" id="KW-0902">Two-component regulatory system</keyword>
<evidence type="ECO:0000256" key="3">
    <source>
        <dbReference type="ARBA" id="ARBA00012438"/>
    </source>
</evidence>
<evidence type="ECO:0000259" key="13">
    <source>
        <dbReference type="PROSITE" id="PS50109"/>
    </source>
</evidence>
<feature type="transmembrane region" description="Helical" evidence="12">
    <location>
        <begin position="31"/>
        <end position="50"/>
    </location>
</feature>
<dbReference type="Gene3D" id="6.10.340.10">
    <property type="match status" value="1"/>
</dbReference>
<dbReference type="EC" id="2.7.13.3" evidence="3"/>
<keyword evidence="12" id="KW-0812">Transmembrane</keyword>
<dbReference type="InterPro" id="IPR003661">
    <property type="entry name" value="HisK_dim/P_dom"/>
</dbReference>
<keyword evidence="5" id="KW-0597">Phosphoprotein</keyword>
<comment type="catalytic activity">
    <reaction evidence="1">
        <text>ATP + protein L-histidine = ADP + protein N-phospho-L-histidine.</text>
        <dbReference type="EC" id="2.7.13.3"/>
    </reaction>
</comment>
<dbReference type="Pfam" id="PF02518">
    <property type="entry name" value="HATPase_c"/>
    <property type="match status" value="1"/>
</dbReference>
<evidence type="ECO:0000313" key="16">
    <source>
        <dbReference type="Proteomes" id="UP000460949"/>
    </source>
</evidence>
<evidence type="ECO:0000256" key="10">
    <source>
        <dbReference type="ARBA" id="ARBA00023012"/>
    </source>
</evidence>
<dbReference type="PROSITE" id="PS50109">
    <property type="entry name" value="HIS_KIN"/>
    <property type="match status" value="1"/>
</dbReference>
<dbReference type="InterPro" id="IPR004358">
    <property type="entry name" value="Sig_transdc_His_kin-like_C"/>
</dbReference>
<evidence type="ECO:0000256" key="7">
    <source>
        <dbReference type="ARBA" id="ARBA00022741"/>
    </source>
</evidence>
<dbReference type="Proteomes" id="UP000460949">
    <property type="component" value="Unassembled WGS sequence"/>
</dbReference>
<comment type="caution">
    <text evidence="15">The sequence shown here is derived from an EMBL/GenBank/DDBJ whole genome shotgun (WGS) entry which is preliminary data.</text>
</comment>
<dbReference type="SMART" id="SM00304">
    <property type="entry name" value="HAMP"/>
    <property type="match status" value="1"/>
</dbReference>
<evidence type="ECO:0000256" key="4">
    <source>
        <dbReference type="ARBA" id="ARBA00022475"/>
    </source>
</evidence>
<feature type="domain" description="HAMP" evidence="14">
    <location>
        <begin position="207"/>
        <end position="260"/>
    </location>
</feature>
<dbReference type="Pfam" id="PF00512">
    <property type="entry name" value="HisKA"/>
    <property type="match status" value="1"/>
</dbReference>
<evidence type="ECO:0000256" key="5">
    <source>
        <dbReference type="ARBA" id="ARBA00022553"/>
    </source>
</evidence>
<keyword evidence="7" id="KW-0547">Nucleotide-binding</keyword>
<sequence length="482" mass="54264">MTSKHCGDWGISGVYKPEKRKTIFHYWSRRYLATLLIGLILIAAGSVWWIKKTTVDHRLNLMHIVGQEIADRIVTTNGRILSGPLFEEILRNRAGELDVSETPAALIVTDQGEILVTNQRGGQIRNAGDYVDESLYKTTESVVSLDRNQRAYVISEPVESGEETLGYVVLVNDKETLSRLNQEYGLLALLLGGVGLLGWGVIYYLTRQLSKPLKETARAARRVSEGSYDIQMSSPPKEKELAELMDSFTDMAAKLKQLEEMRTELLAGVTHDLKTPVTSMSGLIQAVKDDIVEGSEAKEYLDLSLKEMERLQVMIQDLLSFNTYAAGALPMYKKHQPLRPILTHFQKQWQSDPDHIQLDVQFPEEEMVLPVDDHRLKQILFNLVQNADQAVQEGKVMIDVTRDASHLIMNVSDNGPGIPEEEQPLIFERFYRGKNKKLKQRGLGLGLPLSRMLAEAQGGKLELTRSSENGTIFTLKLPLHEV</sequence>
<comment type="subcellular location">
    <subcellularLocation>
        <location evidence="2">Cell membrane</location>
        <topology evidence="2">Multi-pass membrane protein</topology>
    </subcellularLocation>
</comment>
<dbReference type="Pfam" id="PF00672">
    <property type="entry name" value="HAMP"/>
    <property type="match status" value="1"/>
</dbReference>
<dbReference type="InterPro" id="IPR005467">
    <property type="entry name" value="His_kinase_dom"/>
</dbReference>
<protein>
    <recommendedName>
        <fullName evidence="3">histidine kinase</fullName>
        <ecNumber evidence="3">2.7.13.3</ecNumber>
    </recommendedName>
</protein>
<evidence type="ECO:0000256" key="9">
    <source>
        <dbReference type="ARBA" id="ARBA00022840"/>
    </source>
</evidence>
<dbReference type="CDD" id="cd00075">
    <property type="entry name" value="HATPase"/>
    <property type="match status" value="1"/>
</dbReference>
<dbReference type="InterPro" id="IPR050980">
    <property type="entry name" value="2C_sensor_his_kinase"/>
</dbReference>
<dbReference type="SMART" id="SM00387">
    <property type="entry name" value="HATPase_c"/>
    <property type="match status" value="1"/>
</dbReference>
<dbReference type="PANTHER" id="PTHR44936:SF10">
    <property type="entry name" value="SENSOR PROTEIN RSTB"/>
    <property type="match status" value="1"/>
</dbReference>
<evidence type="ECO:0000256" key="1">
    <source>
        <dbReference type="ARBA" id="ARBA00000085"/>
    </source>
</evidence>
<reference evidence="15 16" key="1">
    <citation type="submission" date="2019-11" db="EMBL/GenBank/DDBJ databases">
        <title>Genome sequences of 17 halophilic strains isolated from different environments.</title>
        <authorList>
            <person name="Furrow R.E."/>
        </authorList>
    </citation>
    <scope>NUCLEOTIDE SEQUENCE [LARGE SCALE GENOMIC DNA]</scope>
    <source>
        <strain evidence="15 16">22511_23_Filter</strain>
    </source>
</reference>
<dbReference type="RefSeq" id="WP_160835346.1">
    <property type="nucleotide sequence ID" value="NZ_WMET01000001.1"/>
</dbReference>
<evidence type="ECO:0000256" key="12">
    <source>
        <dbReference type="SAM" id="Phobius"/>
    </source>
</evidence>
<keyword evidence="4" id="KW-1003">Cell membrane</keyword>